<dbReference type="PANTHER" id="PTHR16188:SF6">
    <property type="entry name" value="PROTEIN PHOSPHATASE 1 REGULATORY SUBUNIT 14C"/>
    <property type="match status" value="1"/>
</dbReference>
<comment type="similarity">
    <text evidence="1 5">Belongs to the PP1 inhibitor family.</text>
</comment>
<evidence type="ECO:0000256" key="1">
    <source>
        <dbReference type="ARBA" id="ARBA00005483"/>
    </source>
</evidence>
<dbReference type="GO" id="GO:0016020">
    <property type="term" value="C:membrane"/>
    <property type="evidence" value="ECO:0007669"/>
    <property type="project" value="UniProtKB-SubCell"/>
</dbReference>
<keyword evidence="2 5" id="KW-0597">Phosphoprotein</keyword>
<comment type="function">
    <text evidence="5">Inhibitor of PPP1CA.</text>
</comment>
<dbReference type="GO" id="GO:0005737">
    <property type="term" value="C:cytoplasm"/>
    <property type="evidence" value="ECO:0007669"/>
    <property type="project" value="InterPro"/>
</dbReference>
<dbReference type="PANTHER" id="PTHR16188">
    <property type="entry name" value="PROTEIN PHOSPHATASE 1 INHIBITOR POTENTIATED BY PROTEIN KINASE C"/>
    <property type="match status" value="1"/>
</dbReference>
<dbReference type="Ensembl" id="ENSBMST00010015081.1">
    <property type="protein sequence ID" value="ENSBMSP00010013591.1"/>
    <property type="gene ID" value="ENSBMSG00010009935.1"/>
</dbReference>
<evidence type="ECO:0000256" key="2">
    <source>
        <dbReference type="ARBA" id="ARBA00022553"/>
    </source>
</evidence>
<feature type="compositionally biased region" description="Low complexity" evidence="6">
    <location>
        <begin position="189"/>
        <end position="209"/>
    </location>
</feature>
<keyword evidence="5" id="KW-0472">Membrane</keyword>
<dbReference type="SUPFAM" id="SSF81790">
    <property type="entry name" value="Myosin phosphatase inhibitor 17kDa protein, CPI-17"/>
    <property type="match status" value="1"/>
</dbReference>
<dbReference type="Pfam" id="PF05361">
    <property type="entry name" value="PP1_inhibitor"/>
    <property type="match status" value="1"/>
</dbReference>
<dbReference type="InterPro" id="IPR008025">
    <property type="entry name" value="CPI-17"/>
</dbReference>
<evidence type="ECO:0000313" key="7">
    <source>
        <dbReference type="Ensembl" id="ENSBMSP00010013591.1"/>
    </source>
</evidence>
<feature type="compositionally biased region" description="Low complexity" evidence="6">
    <location>
        <begin position="137"/>
        <end position="146"/>
    </location>
</feature>
<evidence type="ECO:0000256" key="5">
    <source>
        <dbReference type="RuleBase" id="RU369059"/>
    </source>
</evidence>
<feature type="compositionally biased region" description="Basic residues" evidence="6">
    <location>
        <begin position="70"/>
        <end position="85"/>
    </location>
</feature>
<feature type="compositionally biased region" description="Gly residues" evidence="6">
    <location>
        <begin position="24"/>
        <end position="33"/>
    </location>
</feature>
<dbReference type="GO" id="GO:0004865">
    <property type="term" value="F:protein serine/threonine phosphatase inhibitor activity"/>
    <property type="evidence" value="ECO:0007669"/>
    <property type="project" value="TreeGrafter"/>
</dbReference>
<proteinExistence type="inferred from homology"/>
<organism evidence="7">
    <name type="scientific">Balaenoptera musculus</name>
    <name type="common">Blue whale</name>
    <dbReference type="NCBI Taxonomy" id="9771"/>
    <lineage>
        <taxon>Eukaryota</taxon>
        <taxon>Metazoa</taxon>
        <taxon>Chordata</taxon>
        <taxon>Craniata</taxon>
        <taxon>Vertebrata</taxon>
        <taxon>Euteleostomi</taxon>
        <taxon>Mammalia</taxon>
        <taxon>Eutheria</taxon>
        <taxon>Laurasiatheria</taxon>
        <taxon>Artiodactyla</taxon>
        <taxon>Whippomorpha</taxon>
        <taxon>Cetacea</taxon>
        <taxon>Mysticeti</taxon>
        <taxon>Balaenopteridae</taxon>
        <taxon>Balaenoptera</taxon>
    </lineage>
</organism>
<dbReference type="FunFam" id="1.10.150.220:FF:000001">
    <property type="entry name" value="Phosphatase 1, regulatory (Inhibitor) subunit 14C"/>
    <property type="match status" value="1"/>
</dbReference>
<feature type="compositionally biased region" description="Pro residues" evidence="6">
    <location>
        <begin position="147"/>
        <end position="172"/>
    </location>
</feature>
<protein>
    <recommendedName>
        <fullName evidence="5">Protein phosphatase 1 regulatory subunit 14</fullName>
    </recommendedName>
</protein>
<keyword evidence="4 5" id="KW-0650">Protein phosphatase inhibitor</keyword>
<dbReference type="GeneTree" id="ENSGT00950000182985"/>
<sequence length="383" mass="40726">LHKHRLVSFSHSPREEVARRGTGVWSGGVGPGGEETPPRPQRRRQGEGNLCEEPAPRPLPASPAPGGRQRSPRQRRPRRREKRNPRVLEGSTRSPAQRTIPGPRPTPVARACLRAHTPTPRARCLPGAGSASGAGPRGSSAASLRLRPPPLPPLRPPPPALLPVAAAPPPDLPASRRRRGAGADEARACRCPARGGSGAGRSARPSSGPHSVYGARGDMSVATGSSEAAGGAGGGGGARVFFQSPLGGAGGSSGSSSGSGSSREDSAPVATASAAGHVQQQQRRHQQGKVTVKYDRKELRRRLVVEEWIVEQLVQLYGCEEEEMPEVEIDIDELLDADSEEERALKLREALVDCYKPTEEFIKELLSRVRGMRKLSPPQKKTV</sequence>
<feature type="region of interest" description="Disordered" evidence="6">
    <location>
        <begin position="1"/>
        <end position="291"/>
    </location>
</feature>
<evidence type="ECO:0000256" key="6">
    <source>
        <dbReference type="SAM" id="MobiDB-lite"/>
    </source>
</evidence>
<evidence type="ECO:0000256" key="3">
    <source>
        <dbReference type="ARBA" id="ARBA00022990"/>
    </source>
</evidence>
<reference evidence="7" key="1">
    <citation type="submission" date="2023-09" db="UniProtKB">
        <authorList>
            <consortium name="Ensembl"/>
        </authorList>
    </citation>
    <scope>IDENTIFICATION</scope>
</reference>
<comment type="subcellular location">
    <subcellularLocation>
        <location evidence="5">Membrane</location>
        <topology evidence="5">Peripheral membrane protein</topology>
    </subcellularLocation>
</comment>
<dbReference type="InterPro" id="IPR036658">
    <property type="entry name" value="CPI-17_sf"/>
</dbReference>
<evidence type="ECO:0000256" key="4">
    <source>
        <dbReference type="ARBA" id="ARBA00023272"/>
    </source>
</evidence>
<dbReference type="Gene3D" id="1.10.150.220">
    <property type="entry name" value="CPI-17"/>
    <property type="match status" value="1"/>
</dbReference>
<name>A0A8C0CYW3_BALMU</name>
<dbReference type="OMA" id="EARACRC"/>
<dbReference type="AlphaFoldDB" id="A0A8C0CYW3"/>
<keyword evidence="3" id="KW-0007">Acetylation</keyword>
<accession>A0A8C0CYW3</accession>